<name>A0ABV3HG87_9ACTN</name>
<evidence type="ECO:0000313" key="4">
    <source>
        <dbReference type="Proteomes" id="UP001552427"/>
    </source>
</evidence>
<dbReference type="Proteomes" id="UP001552427">
    <property type="component" value="Unassembled WGS sequence"/>
</dbReference>
<evidence type="ECO:0000313" key="3">
    <source>
        <dbReference type="EMBL" id="MEV4291553.1"/>
    </source>
</evidence>
<feature type="region of interest" description="Disordered" evidence="1">
    <location>
        <begin position="59"/>
        <end position="79"/>
    </location>
</feature>
<evidence type="ECO:0008006" key="5">
    <source>
        <dbReference type="Google" id="ProtNLM"/>
    </source>
</evidence>
<feature type="transmembrane region" description="Helical" evidence="2">
    <location>
        <begin position="20"/>
        <end position="38"/>
    </location>
</feature>
<gene>
    <name evidence="3" type="ORF">AB0K40_39115</name>
</gene>
<proteinExistence type="predicted"/>
<comment type="caution">
    <text evidence="3">The sequence shown here is derived from an EMBL/GenBank/DDBJ whole genome shotgun (WGS) entry which is preliminary data.</text>
</comment>
<dbReference type="EMBL" id="JBFARM010000014">
    <property type="protein sequence ID" value="MEV4291553.1"/>
    <property type="molecule type" value="Genomic_DNA"/>
</dbReference>
<keyword evidence="4" id="KW-1185">Reference proteome</keyword>
<evidence type="ECO:0000256" key="2">
    <source>
        <dbReference type="SAM" id="Phobius"/>
    </source>
</evidence>
<accession>A0ABV3HG87</accession>
<reference evidence="3 4" key="1">
    <citation type="submission" date="2024-06" db="EMBL/GenBank/DDBJ databases">
        <title>The Natural Products Discovery Center: Release of the First 8490 Sequenced Strains for Exploring Actinobacteria Biosynthetic Diversity.</title>
        <authorList>
            <person name="Kalkreuter E."/>
            <person name="Kautsar S.A."/>
            <person name="Yang D."/>
            <person name="Bader C.D."/>
            <person name="Teijaro C.N."/>
            <person name="Fluegel L."/>
            <person name="Davis C.M."/>
            <person name="Simpson J.R."/>
            <person name="Lauterbach L."/>
            <person name="Steele A.D."/>
            <person name="Gui C."/>
            <person name="Meng S."/>
            <person name="Li G."/>
            <person name="Viehrig K."/>
            <person name="Ye F."/>
            <person name="Su P."/>
            <person name="Kiefer A.F."/>
            <person name="Nichols A."/>
            <person name="Cepeda A.J."/>
            <person name="Yan W."/>
            <person name="Fan B."/>
            <person name="Jiang Y."/>
            <person name="Adhikari A."/>
            <person name="Zheng C.-J."/>
            <person name="Schuster L."/>
            <person name="Cowan T.M."/>
            <person name="Smanski M.J."/>
            <person name="Chevrette M.G."/>
            <person name="De Carvalho L.P.S."/>
            <person name="Shen B."/>
        </authorList>
    </citation>
    <scope>NUCLEOTIDE SEQUENCE [LARGE SCALE GENOMIC DNA]</scope>
    <source>
        <strain evidence="3 4">NPDC049574</strain>
    </source>
</reference>
<protein>
    <recommendedName>
        <fullName evidence="5">DUF732 domain-containing protein</fullName>
    </recommendedName>
</protein>
<keyword evidence="2" id="KW-0472">Membrane</keyword>
<evidence type="ECO:0000256" key="1">
    <source>
        <dbReference type="SAM" id="MobiDB-lite"/>
    </source>
</evidence>
<dbReference type="RefSeq" id="WP_364460321.1">
    <property type="nucleotide sequence ID" value="NZ_JBFARM010000014.1"/>
</dbReference>
<organism evidence="3 4">
    <name type="scientific">Nonomuraea bangladeshensis</name>
    <dbReference type="NCBI Taxonomy" id="404385"/>
    <lineage>
        <taxon>Bacteria</taxon>
        <taxon>Bacillati</taxon>
        <taxon>Actinomycetota</taxon>
        <taxon>Actinomycetes</taxon>
        <taxon>Streptosporangiales</taxon>
        <taxon>Streptosporangiaceae</taxon>
        <taxon>Nonomuraea</taxon>
    </lineage>
</organism>
<keyword evidence="2" id="KW-0812">Transmembrane</keyword>
<sequence>MPDTPPAGGGTGVKITPSAIIVVAVALALAAYVASIALSGPDRDPAATAPVWTPIPVEPATESATESATDFYDDPTPTPTSEAERAFVVALSNAAVRGDDLGTLDDGREICGAGDADPPAVNDLVTAFHDDFAEPSAEMMELSIRHLCPKYVPLLAEGKKGFTDGSYTVGDDIKPGTYRTNKRITDCYWERSTPGGSIIANNFISNAPAGVTVTVRSGEGFTSRNCGNWMPA</sequence>
<keyword evidence="2" id="KW-1133">Transmembrane helix</keyword>